<feature type="transmembrane region" description="Helical" evidence="2">
    <location>
        <begin position="266"/>
        <end position="283"/>
    </location>
</feature>
<gene>
    <name evidence="3" type="ORF">LOC68_05455</name>
</gene>
<feature type="region of interest" description="Disordered" evidence="1">
    <location>
        <begin position="10"/>
        <end position="41"/>
    </location>
</feature>
<name>A0A9X1MJ84_9BACT</name>
<dbReference type="RefSeq" id="WP_230216558.1">
    <property type="nucleotide sequence ID" value="NZ_JAJKFT010000004.1"/>
</dbReference>
<proteinExistence type="predicted"/>
<keyword evidence="2" id="KW-1133">Transmembrane helix</keyword>
<evidence type="ECO:0000313" key="4">
    <source>
        <dbReference type="Proteomes" id="UP001139103"/>
    </source>
</evidence>
<feature type="transmembrane region" description="Helical" evidence="2">
    <location>
        <begin position="190"/>
        <end position="209"/>
    </location>
</feature>
<dbReference type="Proteomes" id="UP001139103">
    <property type="component" value="Unassembled WGS sequence"/>
</dbReference>
<evidence type="ECO:0000313" key="3">
    <source>
        <dbReference type="EMBL" id="MCC9627834.1"/>
    </source>
</evidence>
<protein>
    <submittedName>
        <fullName evidence="3">Uncharacterized protein</fullName>
    </submittedName>
</protein>
<comment type="caution">
    <text evidence="3">The sequence shown here is derived from an EMBL/GenBank/DDBJ whole genome shotgun (WGS) entry which is preliminary data.</text>
</comment>
<keyword evidence="4" id="KW-1185">Reference proteome</keyword>
<evidence type="ECO:0000256" key="1">
    <source>
        <dbReference type="SAM" id="MobiDB-lite"/>
    </source>
</evidence>
<feature type="transmembrane region" description="Helical" evidence="2">
    <location>
        <begin position="221"/>
        <end position="254"/>
    </location>
</feature>
<keyword evidence="2" id="KW-0812">Transmembrane</keyword>
<accession>A0A9X1MJ84</accession>
<keyword evidence="2" id="KW-0472">Membrane</keyword>
<dbReference type="AlphaFoldDB" id="A0A9X1MJ84"/>
<feature type="transmembrane region" description="Helical" evidence="2">
    <location>
        <begin position="160"/>
        <end position="178"/>
    </location>
</feature>
<organism evidence="3 4">
    <name type="scientific">Blastopirellula sediminis</name>
    <dbReference type="NCBI Taxonomy" id="2894196"/>
    <lineage>
        <taxon>Bacteria</taxon>
        <taxon>Pseudomonadati</taxon>
        <taxon>Planctomycetota</taxon>
        <taxon>Planctomycetia</taxon>
        <taxon>Pirellulales</taxon>
        <taxon>Pirellulaceae</taxon>
        <taxon>Blastopirellula</taxon>
    </lineage>
</organism>
<feature type="compositionally biased region" description="Acidic residues" evidence="1">
    <location>
        <begin position="21"/>
        <end position="33"/>
    </location>
</feature>
<reference evidence="3" key="1">
    <citation type="submission" date="2021-11" db="EMBL/GenBank/DDBJ databases">
        <title>Genome sequence.</title>
        <authorList>
            <person name="Sun Q."/>
        </authorList>
    </citation>
    <scope>NUCLEOTIDE SEQUENCE</scope>
    <source>
        <strain evidence="3">JC732</strain>
    </source>
</reference>
<evidence type="ECO:0000256" key="2">
    <source>
        <dbReference type="SAM" id="Phobius"/>
    </source>
</evidence>
<dbReference type="EMBL" id="JAJKFT010000004">
    <property type="protein sequence ID" value="MCC9627834.1"/>
    <property type="molecule type" value="Genomic_DNA"/>
</dbReference>
<sequence length="292" mass="31963">MNLDAVRLQIDLSSPSQSDAALEDSTDETDDGGSESNSEPDQAFFRRAASRGIPEDWFVQYDDDENWGFQLVIDNKRQRELEPGALDGLLEVIASDLHDLGAEAQQPCCNCQREATTLGYFESLTAGQSYATYCTDCWERLHHDSKGAIQVNAPQSLRQGWAALMISSILFAVVWGVAQHPAWGLPFPFLFMGCVGAGVAIAVLTAYFAQGSSLGLRFGVALCVFLATLAGNIVGIKFLLGPAVSWVMLVPVYFQQYFPAHVGQEVLFLSCGVVGVLIGFLILREMERLRVR</sequence>